<accession>A0AA47P9Q2</accession>
<dbReference type="InterPro" id="IPR019098">
    <property type="entry name" value="Histone_chaperone_domain_CHZ"/>
</dbReference>
<reference evidence="6" key="1">
    <citation type="journal article" date="2023" name="Front. Mar. Sci.">
        <title>A new Merluccius polli reference genome to investigate the effects of global change in West African waters.</title>
        <authorList>
            <person name="Mateo J.L."/>
            <person name="Blanco-Fernandez C."/>
            <person name="Garcia-Vazquez E."/>
            <person name="Machado-Schiaffino G."/>
        </authorList>
    </citation>
    <scope>NUCLEOTIDE SEQUENCE</scope>
    <source>
        <strain evidence="6">C29</strain>
        <tissue evidence="6">Fin</tissue>
    </source>
</reference>
<evidence type="ECO:0000313" key="6">
    <source>
        <dbReference type="EMBL" id="KAK0153590.1"/>
    </source>
</evidence>
<dbReference type="InterPro" id="IPR037647">
    <property type="entry name" value="HIRIP3"/>
</dbReference>
<dbReference type="EMBL" id="JAOPHQ010000685">
    <property type="protein sequence ID" value="KAK0153590.1"/>
    <property type="molecule type" value="Genomic_DNA"/>
</dbReference>
<keyword evidence="7" id="KW-1185">Reference proteome</keyword>
<keyword evidence="2" id="KW-0143">Chaperone</keyword>
<comment type="caution">
    <text evidence="6">The sequence shown here is derived from an EMBL/GenBank/DDBJ whole genome shotgun (WGS) entry which is preliminary data.</text>
</comment>
<comment type="subcellular location">
    <subcellularLocation>
        <location evidence="1">Nucleus</location>
    </subcellularLocation>
</comment>
<feature type="domain" description="Histone chaperone" evidence="5">
    <location>
        <begin position="222"/>
        <end position="256"/>
    </location>
</feature>
<dbReference type="AlphaFoldDB" id="A0AA47P9Q2"/>
<feature type="region of interest" description="Disordered" evidence="4">
    <location>
        <begin position="80"/>
        <end position="129"/>
    </location>
</feature>
<dbReference type="GO" id="GO:0005634">
    <property type="term" value="C:nucleus"/>
    <property type="evidence" value="ECO:0007669"/>
    <property type="project" value="UniProtKB-SubCell"/>
</dbReference>
<feature type="region of interest" description="Disordered" evidence="4">
    <location>
        <begin position="260"/>
        <end position="300"/>
    </location>
</feature>
<dbReference type="PANTHER" id="PTHR15410:SF2">
    <property type="entry name" value="HIRA-INTERACTING PROTEIN 3"/>
    <property type="match status" value="1"/>
</dbReference>
<evidence type="ECO:0000256" key="3">
    <source>
        <dbReference type="ARBA" id="ARBA00023242"/>
    </source>
</evidence>
<evidence type="ECO:0000256" key="1">
    <source>
        <dbReference type="ARBA" id="ARBA00004123"/>
    </source>
</evidence>
<dbReference type="PANTHER" id="PTHR15410">
    <property type="entry name" value="HIRA-INTERACTING PROTEIN 3"/>
    <property type="match status" value="1"/>
</dbReference>
<gene>
    <name evidence="6" type="primary">Hirip3</name>
    <name evidence="6" type="ORF">N1851_004627</name>
</gene>
<sequence length="439" mass="50923">MYFYTEYIYTKYFYTEYFYSMYFYTEYFYTDMYFYTEYIYTKYFYTEYFYSMYFYTEYIYTKYFYTEYFYTEYFYTDKPGSGKQQTKVSSDKEKESSSSLSDEESEEDKDSKKENTFKQDGPSLEDDKDGWEDALAKKLTKEKGDKKKRKEDDSKKEKEDEKAVLRLKRYISLCGVKRNYKKLLEGCRTIRSKVAVLKKELEDLGIQGQPSIEKCKKARLKREEAQELAELDVSNIITTQGRPKRRGASAWQEPQASLAARYKRTVDSDSEEGSPTGRGPKRSTDWGHLHGIISDDGDSKGTYTTRPFYLERAVPTDSEGGPGTLRPPHDAGSVFLLCKGPICNSVFDLKSLNVGFGDLLVPLKDSSDHLQFFSGPVFPQLVLMRAGSSRVRMSSMPFSWTTHSYLRQSSRGTDTRSRSTLTWKVPSGLGRTSPWSTCS</sequence>
<name>A0AA47P9Q2_MERPO</name>
<protein>
    <submittedName>
        <fullName evidence="6">HIRA-interacting protein 3</fullName>
    </submittedName>
</protein>
<dbReference type="Proteomes" id="UP001174136">
    <property type="component" value="Unassembled WGS sequence"/>
</dbReference>
<organism evidence="6 7">
    <name type="scientific">Merluccius polli</name>
    <name type="common">Benguela hake</name>
    <name type="synonym">Merluccius cadenati</name>
    <dbReference type="NCBI Taxonomy" id="89951"/>
    <lineage>
        <taxon>Eukaryota</taxon>
        <taxon>Metazoa</taxon>
        <taxon>Chordata</taxon>
        <taxon>Craniata</taxon>
        <taxon>Vertebrata</taxon>
        <taxon>Euteleostomi</taxon>
        <taxon>Actinopterygii</taxon>
        <taxon>Neopterygii</taxon>
        <taxon>Teleostei</taxon>
        <taxon>Neoteleostei</taxon>
        <taxon>Acanthomorphata</taxon>
        <taxon>Zeiogadaria</taxon>
        <taxon>Gadariae</taxon>
        <taxon>Gadiformes</taxon>
        <taxon>Gadoidei</taxon>
        <taxon>Merlucciidae</taxon>
        <taxon>Merluccius</taxon>
    </lineage>
</organism>
<evidence type="ECO:0000256" key="2">
    <source>
        <dbReference type="ARBA" id="ARBA00023186"/>
    </source>
</evidence>
<evidence type="ECO:0000256" key="4">
    <source>
        <dbReference type="SAM" id="MobiDB-lite"/>
    </source>
</evidence>
<dbReference type="SMART" id="SM01082">
    <property type="entry name" value="CHZ"/>
    <property type="match status" value="1"/>
</dbReference>
<evidence type="ECO:0000259" key="5">
    <source>
        <dbReference type="SMART" id="SM01082"/>
    </source>
</evidence>
<evidence type="ECO:0000313" key="7">
    <source>
        <dbReference type="Proteomes" id="UP001174136"/>
    </source>
</evidence>
<keyword evidence="3" id="KW-0539">Nucleus</keyword>
<proteinExistence type="predicted"/>